<feature type="transmembrane region" description="Helical" evidence="16">
    <location>
        <begin position="521"/>
        <end position="540"/>
    </location>
</feature>
<dbReference type="GO" id="GO:0005524">
    <property type="term" value="F:ATP binding"/>
    <property type="evidence" value="ECO:0007669"/>
    <property type="project" value="UniProtKB-KW"/>
</dbReference>
<dbReference type="GO" id="GO:0006281">
    <property type="term" value="P:DNA repair"/>
    <property type="evidence" value="ECO:0007669"/>
    <property type="project" value="InterPro"/>
</dbReference>
<dbReference type="InterPro" id="IPR004582">
    <property type="entry name" value="Checkpoint_prot_Rad17_Rad24"/>
</dbReference>
<keyword evidence="9" id="KW-0256">Endoplasmic reticulum</keyword>
<comment type="subcellular location">
    <subcellularLocation>
        <location evidence="2">Endoplasmic reticulum membrane</location>
        <topology evidence="2">Multi-pass membrane protein</topology>
    </subcellularLocation>
    <subcellularLocation>
        <location evidence="1">Nucleus</location>
    </subcellularLocation>
</comment>
<feature type="transmembrane region" description="Helical" evidence="16">
    <location>
        <begin position="638"/>
        <end position="660"/>
    </location>
</feature>
<evidence type="ECO:0000313" key="18">
    <source>
        <dbReference type="Proteomes" id="UP000649114"/>
    </source>
</evidence>
<dbReference type="InterPro" id="IPR027417">
    <property type="entry name" value="P-loop_NTPase"/>
</dbReference>
<dbReference type="AlphaFoldDB" id="A0AAN5YPS9"/>
<name>A0AAN5YPS9_ASPLE</name>
<evidence type="ECO:0000256" key="7">
    <source>
        <dbReference type="ARBA" id="ARBA00022741"/>
    </source>
</evidence>
<evidence type="ECO:0000256" key="15">
    <source>
        <dbReference type="SAM" id="MobiDB-lite"/>
    </source>
</evidence>
<accession>A0AAN5YPS9</accession>
<comment type="caution">
    <text evidence="17">The sequence shown here is derived from an EMBL/GenBank/DDBJ whole genome shotgun (WGS) entry which is preliminary data.</text>
</comment>
<dbReference type="PANTHER" id="PTHR12172:SF0">
    <property type="entry name" value="CELL CYCLE CHECKPOINT PROTEIN RAD17"/>
    <property type="match status" value="1"/>
</dbReference>
<dbReference type="InterPro" id="IPR013657">
    <property type="entry name" value="SCL35B1-4/HUT1"/>
</dbReference>
<sequence>MATHAAKRQRVSIVRPLEDQGNEPSLLISSSPDCEAPLHRNPPSDTDVHSQQTSQQTSASTAALPSEPVRQRTECSKPPSSKISKTGSLHNFFPAASETQRWDTHKAESFRWTQPRTDEIDISDDTIEDGYDSYDELFSDYIADRKVTPEKRMEEAPLAAGERVDQAQAITHTFRSRSFASNRKRFVVSSASESKHHGSYSFGNNYDKDAEKLPWAQKYSPVNLNELAVHKKKIADVQSWLSDALRAFEKKLLVLRGPAGSGKTTTLSLLSDKLGFDVLEWRNPSGSEFAAKGFTSIAAQFEEFLTRGNRLRGLEFQGTTGLSASKRNSSDHMRPRVILIEEFPTVIDGDSPSLTAFRFSLQRYLSVSSSPRSNTRNDIERHGSSPVVIIVSETMLNTGASYSDNLTAHRLLGPDILSHPGTTIVDFNAIAPTFMFKALDLVLVKHIRRYSISVPLHIILRSGGPVASLIVGYLFNGKKYSYGQILAVAVLTLGVVTAALADAQAKGEPLDIGHGGADLGIAATATGFAILASAMVLSAFQGIYADRLYETYGRSHWKEALFYSHVLSLPLFLPTYPRLLDQWRVMLSSPPLRCRFPETSISVGKDAELPSGPSTTSIAVCGPRLDLGILRSHLFPSFIAHIPMQVAYLFVNALTQYLCIRGVHLLSAQTSSLTVTVILNVRKLVSLLLSIYLFGNQLSPGVVIGAICVFAGGGLYGLEGARLRKPSNKKD</sequence>
<keyword evidence="5" id="KW-0762">Sugar transport</keyword>
<evidence type="ECO:0000256" key="3">
    <source>
        <dbReference type="ARBA" id="ARBA00006168"/>
    </source>
</evidence>
<keyword evidence="6 16" id="KW-0812">Transmembrane</keyword>
<evidence type="ECO:0000256" key="12">
    <source>
        <dbReference type="ARBA" id="ARBA00023136"/>
    </source>
</evidence>
<evidence type="ECO:0000313" key="17">
    <source>
        <dbReference type="EMBL" id="KAF4205681.1"/>
    </source>
</evidence>
<feature type="transmembrane region" description="Helical" evidence="16">
    <location>
        <begin position="482"/>
        <end position="501"/>
    </location>
</feature>
<evidence type="ECO:0000256" key="9">
    <source>
        <dbReference type="ARBA" id="ARBA00022824"/>
    </source>
</evidence>
<dbReference type="GO" id="GO:0005634">
    <property type="term" value="C:nucleus"/>
    <property type="evidence" value="ECO:0007669"/>
    <property type="project" value="UniProtKB-SubCell"/>
</dbReference>
<feature type="transmembrane region" description="Helical" evidence="16">
    <location>
        <begin position="672"/>
        <end position="694"/>
    </location>
</feature>
<evidence type="ECO:0000256" key="8">
    <source>
        <dbReference type="ARBA" id="ARBA00022763"/>
    </source>
</evidence>
<dbReference type="InterPro" id="IPR037185">
    <property type="entry name" value="EmrE-like"/>
</dbReference>
<evidence type="ECO:0000256" key="5">
    <source>
        <dbReference type="ARBA" id="ARBA00022597"/>
    </source>
</evidence>
<dbReference type="Gene3D" id="3.40.50.300">
    <property type="entry name" value="P-loop containing nucleotide triphosphate hydrolases"/>
    <property type="match status" value="1"/>
</dbReference>
<organism evidence="17 18">
    <name type="scientific">Aspergillus lentulus</name>
    <dbReference type="NCBI Taxonomy" id="293939"/>
    <lineage>
        <taxon>Eukaryota</taxon>
        <taxon>Fungi</taxon>
        <taxon>Dikarya</taxon>
        <taxon>Ascomycota</taxon>
        <taxon>Pezizomycotina</taxon>
        <taxon>Eurotiomycetes</taxon>
        <taxon>Eurotiomycetidae</taxon>
        <taxon>Eurotiales</taxon>
        <taxon>Aspergillaceae</taxon>
        <taxon>Aspergillus</taxon>
        <taxon>Aspergillus subgen. Fumigati</taxon>
    </lineage>
</organism>
<feature type="compositionally biased region" description="Polar residues" evidence="15">
    <location>
        <begin position="78"/>
        <end position="89"/>
    </location>
</feature>
<gene>
    <name evidence="17" type="ORF">CNMCM8927_005849</name>
</gene>
<dbReference type="PANTHER" id="PTHR12172">
    <property type="entry name" value="CELL CYCLE CHECKPOINT PROTEIN RAD17"/>
    <property type="match status" value="1"/>
</dbReference>
<keyword evidence="10" id="KW-0067">ATP-binding</keyword>
<evidence type="ECO:0000256" key="2">
    <source>
        <dbReference type="ARBA" id="ARBA00004477"/>
    </source>
</evidence>
<keyword evidence="13" id="KW-0539">Nucleus</keyword>
<evidence type="ECO:0000256" key="10">
    <source>
        <dbReference type="ARBA" id="ARBA00022840"/>
    </source>
</evidence>
<evidence type="ECO:0000256" key="16">
    <source>
        <dbReference type="SAM" id="Phobius"/>
    </source>
</evidence>
<keyword evidence="11 16" id="KW-1133">Transmembrane helix</keyword>
<feature type="region of interest" description="Disordered" evidence="15">
    <location>
        <begin position="1"/>
        <end position="89"/>
    </location>
</feature>
<feature type="transmembrane region" description="Helical" evidence="16">
    <location>
        <begin position="700"/>
        <end position="718"/>
    </location>
</feature>
<dbReference type="SUPFAM" id="SSF103481">
    <property type="entry name" value="Multidrug resistance efflux transporter EmrE"/>
    <property type="match status" value="1"/>
</dbReference>
<dbReference type="GO" id="GO:0033314">
    <property type="term" value="P:mitotic DNA replication checkpoint signaling"/>
    <property type="evidence" value="ECO:0007669"/>
    <property type="project" value="TreeGrafter"/>
</dbReference>
<dbReference type="Proteomes" id="UP000649114">
    <property type="component" value="Unassembled WGS sequence"/>
</dbReference>
<reference evidence="17" key="2">
    <citation type="submission" date="2020-04" db="EMBL/GenBank/DDBJ databases">
        <authorList>
            <person name="Santos R.A.C."/>
            <person name="Steenwyk J.L."/>
            <person name="Rivero-Menendez O."/>
            <person name="Mead M.E."/>
            <person name="Silva L.P."/>
            <person name="Bastos R.W."/>
            <person name="Alastruey-Izquierdo A."/>
            <person name="Goldman G.H."/>
            <person name="Rokas A."/>
        </authorList>
    </citation>
    <scope>NUCLEOTIDE SEQUENCE</scope>
    <source>
        <strain evidence="17">CNM-CM8927</strain>
    </source>
</reference>
<dbReference type="SUPFAM" id="SSF52540">
    <property type="entry name" value="P-loop containing nucleoside triphosphate hydrolases"/>
    <property type="match status" value="1"/>
</dbReference>
<feature type="compositionally biased region" description="Low complexity" evidence="15">
    <location>
        <begin position="50"/>
        <end position="63"/>
    </location>
</feature>
<evidence type="ECO:0000256" key="4">
    <source>
        <dbReference type="ARBA" id="ARBA00022448"/>
    </source>
</evidence>
<proteinExistence type="inferred from homology"/>
<dbReference type="GO" id="GO:0012505">
    <property type="term" value="C:endomembrane system"/>
    <property type="evidence" value="ECO:0007669"/>
    <property type="project" value="UniProtKB-SubCell"/>
</dbReference>
<dbReference type="GO" id="GO:0000077">
    <property type="term" value="P:DNA damage checkpoint signaling"/>
    <property type="evidence" value="ECO:0007669"/>
    <property type="project" value="TreeGrafter"/>
</dbReference>
<evidence type="ECO:0000256" key="1">
    <source>
        <dbReference type="ARBA" id="ARBA00004123"/>
    </source>
</evidence>
<evidence type="ECO:0000256" key="14">
    <source>
        <dbReference type="ARBA" id="ARBA00023306"/>
    </source>
</evidence>
<dbReference type="GO" id="GO:0003689">
    <property type="term" value="F:DNA clamp loader activity"/>
    <property type="evidence" value="ECO:0007669"/>
    <property type="project" value="TreeGrafter"/>
</dbReference>
<keyword evidence="7" id="KW-0547">Nucleotide-binding</keyword>
<protein>
    <submittedName>
        <fullName evidence="17">Uncharacterized protein</fullName>
    </submittedName>
</protein>
<comment type="similarity">
    <text evidence="3">Belongs to the rad17/RAD24 family.</text>
</comment>
<keyword evidence="12 16" id="KW-0472">Membrane</keyword>
<dbReference type="GO" id="GO:0055085">
    <property type="term" value="P:transmembrane transport"/>
    <property type="evidence" value="ECO:0007669"/>
    <property type="project" value="InterPro"/>
</dbReference>
<dbReference type="Pfam" id="PF08449">
    <property type="entry name" value="UAA"/>
    <property type="match status" value="1"/>
</dbReference>
<reference evidence="17" key="1">
    <citation type="journal article" date="2020" name="bioRxiv">
        <title>Genomic and phenotypic heterogeneity of clinical isolates of the human pathogens Aspergillus fumigatus, Aspergillus lentulus and Aspergillus fumigatiaffinis.</title>
        <authorList>
            <person name="dos Santos R.A.C."/>
            <person name="Steenwyk J.L."/>
            <person name="Rivero-Menendez O."/>
            <person name="Mead M.E."/>
            <person name="Silva L.P."/>
            <person name="Bastos R.W."/>
            <person name="Alastruey-Izquierdo A."/>
            <person name="Goldman G.H."/>
            <person name="Rokas A."/>
        </authorList>
    </citation>
    <scope>NUCLEOTIDE SEQUENCE</scope>
    <source>
        <strain evidence="17">CNM-CM8927</strain>
    </source>
</reference>
<keyword evidence="8" id="KW-0227">DNA damage</keyword>
<keyword evidence="14" id="KW-0131">Cell cycle</keyword>
<dbReference type="GO" id="GO:0003682">
    <property type="term" value="F:chromatin binding"/>
    <property type="evidence" value="ECO:0007669"/>
    <property type="project" value="TreeGrafter"/>
</dbReference>
<feature type="transmembrane region" description="Helical" evidence="16">
    <location>
        <begin position="560"/>
        <end position="579"/>
    </location>
</feature>
<evidence type="ECO:0000256" key="11">
    <source>
        <dbReference type="ARBA" id="ARBA00022989"/>
    </source>
</evidence>
<dbReference type="EMBL" id="JAAAPU010000039">
    <property type="protein sequence ID" value="KAF4205681.1"/>
    <property type="molecule type" value="Genomic_DNA"/>
</dbReference>
<feature type="compositionally biased region" description="Basic residues" evidence="15">
    <location>
        <begin position="1"/>
        <end position="10"/>
    </location>
</feature>
<dbReference type="Pfam" id="PF03215">
    <property type="entry name" value="Rad17"/>
    <property type="match status" value="1"/>
</dbReference>
<evidence type="ECO:0000256" key="6">
    <source>
        <dbReference type="ARBA" id="ARBA00022692"/>
    </source>
</evidence>
<keyword evidence="4" id="KW-0813">Transport</keyword>
<evidence type="ECO:0000256" key="13">
    <source>
        <dbReference type="ARBA" id="ARBA00023242"/>
    </source>
</evidence>
<feature type="transmembrane region" description="Helical" evidence="16">
    <location>
        <begin position="454"/>
        <end position="475"/>
    </location>
</feature>